<reference evidence="1" key="2">
    <citation type="submission" date="2025-09" db="UniProtKB">
        <authorList>
            <consortium name="EnsemblPlants"/>
        </authorList>
    </citation>
    <scope>IDENTIFICATION</scope>
</reference>
<protein>
    <submittedName>
        <fullName evidence="1">Uncharacterized protein</fullName>
    </submittedName>
</protein>
<dbReference type="EnsemblPlants" id="AVESA.00010b.r2.2DG0381080.1">
    <property type="protein sequence ID" value="AVESA.00010b.r2.2DG0381080.1.CDS"/>
    <property type="gene ID" value="AVESA.00010b.r2.2DG0381080"/>
</dbReference>
<keyword evidence="2" id="KW-1185">Reference proteome</keyword>
<proteinExistence type="predicted"/>
<evidence type="ECO:0000313" key="1">
    <source>
        <dbReference type="EnsemblPlants" id="AVESA.00010b.r2.2DG0381080.1.CDS"/>
    </source>
</evidence>
<name>A0ACD5V501_AVESA</name>
<reference evidence="1" key="1">
    <citation type="submission" date="2021-05" db="EMBL/GenBank/DDBJ databases">
        <authorList>
            <person name="Scholz U."/>
            <person name="Mascher M."/>
            <person name="Fiebig A."/>
        </authorList>
    </citation>
    <scope>NUCLEOTIDE SEQUENCE [LARGE SCALE GENOMIC DNA]</scope>
</reference>
<accession>A0ACD5V501</accession>
<organism evidence="1 2">
    <name type="scientific">Avena sativa</name>
    <name type="common">Oat</name>
    <dbReference type="NCBI Taxonomy" id="4498"/>
    <lineage>
        <taxon>Eukaryota</taxon>
        <taxon>Viridiplantae</taxon>
        <taxon>Streptophyta</taxon>
        <taxon>Embryophyta</taxon>
        <taxon>Tracheophyta</taxon>
        <taxon>Spermatophyta</taxon>
        <taxon>Magnoliopsida</taxon>
        <taxon>Liliopsida</taxon>
        <taxon>Poales</taxon>
        <taxon>Poaceae</taxon>
        <taxon>BOP clade</taxon>
        <taxon>Pooideae</taxon>
        <taxon>Poodae</taxon>
        <taxon>Poeae</taxon>
        <taxon>Poeae Chloroplast Group 1 (Aveneae type)</taxon>
        <taxon>Aveninae</taxon>
        <taxon>Avena</taxon>
    </lineage>
</organism>
<evidence type="ECO:0000313" key="2">
    <source>
        <dbReference type="Proteomes" id="UP001732700"/>
    </source>
</evidence>
<dbReference type="Proteomes" id="UP001732700">
    <property type="component" value="Chromosome 2D"/>
</dbReference>
<sequence>MSCPTTDPGGEDMTVPPTMLHGLAPGTVSPGDEVLLQFLYAFLPKPPVSTPPSLCCAAVAADKTDRVSRLPEDLLRRVVSLLPAKYGARTTVLSSRWRGLWRSAPTVLVDTHLLPGGDGQPRPARPGAISRAVTDAVSAALESHPGSFPFVSLTCSFMDGADRRLLARWFQLLATKGVDELVFVNRPWPLRGLRLPSSLFSCASLCRLCIGAWVFPDTAALPRGAAFPNLHQLVLGCVAMEDKDLEFVLAVSPVLEILTVTGSLSPLRARLTSHSLRCAQFCLSILEEVAVVDAPCLERFFLWRNWNERQIKISTTVKIGHVPKLRVLGYLEPGVHMLEIGNTIIKAGTKASTHTTVPSVQMLAVQLQFGVRSEVKMLPSFLRCFPSVETLVVESRVVREPSSSLSLKIWHKTGPIECVQSHLKILAFHELQGNRNEFDFLMFIAENAQKLERMFIVMKNDLTYAERQVVVAGVGALYSANWASRNCRVQYLSSCYPIGGGSWSLQAGSDLSVDDPFEAFPED</sequence>